<dbReference type="Gene3D" id="2.60.40.10">
    <property type="entry name" value="Immunoglobulins"/>
    <property type="match status" value="1"/>
</dbReference>
<keyword evidence="3" id="KW-1185">Reference proteome</keyword>
<protein>
    <submittedName>
        <fullName evidence="2">DUF5011 domain-containing protein</fullName>
    </submittedName>
</protein>
<evidence type="ECO:0000313" key="2">
    <source>
        <dbReference type="EMBL" id="MBI5975405.1"/>
    </source>
</evidence>
<evidence type="ECO:0000259" key="1">
    <source>
        <dbReference type="Pfam" id="PF16403"/>
    </source>
</evidence>
<accession>A0ABS0T9I4</accession>
<evidence type="ECO:0000313" key="3">
    <source>
        <dbReference type="Proteomes" id="UP000751852"/>
    </source>
</evidence>
<dbReference type="RefSeq" id="WP_198618182.1">
    <property type="nucleotide sequence ID" value="NZ_JABANU010000016.1"/>
</dbReference>
<organism evidence="2 3">
    <name type="scientific">Staphylococcus canis</name>
    <dbReference type="NCBI Taxonomy" id="2724942"/>
    <lineage>
        <taxon>Bacteria</taxon>
        <taxon>Bacillati</taxon>
        <taxon>Bacillota</taxon>
        <taxon>Bacilli</taxon>
        <taxon>Bacillales</taxon>
        <taxon>Staphylococcaceae</taxon>
        <taxon>Staphylococcus</taxon>
    </lineage>
</organism>
<proteinExistence type="predicted"/>
<dbReference type="InterPro" id="IPR032179">
    <property type="entry name" value="Cry22Aa_Ig-like"/>
</dbReference>
<sequence length="110" mass="11798">MKKILQSLSAIGVSATLVTPHLSAEATTNTIPSIKGADHLTLKVGQSYHPLEGVSAYDKEDGDLTDKIQVNGFVDTSTRGIYQLEYKVIDSDGATQTSTRTIEVVESESN</sequence>
<dbReference type="InterPro" id="IPR013783">
    <property type="entry name" value="Ig-like_fold"/>
</dbReference>
<comment type="caution">
    <text evidence="2">The sequence shown here is derived from an EMBL/GenBank/DDBJ whole genome shotgun (WGS) entry which is preliminary data.</text>
</comment>
<gene>
    <name evidence="2" type="ORF">HHH54_07280</name>
</gene>
<feature type="domain" description="Pesticidal crystal protein Cry22Aa Ig-like" evidence="1">
    <location>
        <begin position="33"/>
        <end position="104"/>
    </location>
</feature>
<reference evidence="2 3" key="1">
    <citation type="submission" date="2020-04" db="EMBL/GenBank/DDBJ databases">
        <title>Staphylococcus species from domestic dog.</title>
        <authorList>
            <person name="Paterson G.K."/>
        </authorList>
    </citation>
    <scope>NUCLEOTIDE SEQUENCE [LARGE SCALE GENOMIC DNA]</scope>
    <source>
        <strain evidence="2 3">H16/1A</strain>
    </source>
</reference>
<dbReference type="Pfam" id="PF16403">
    <property type="entry name" value="Bact_surface_Ig-like"/>
    <property type="match status" value="1"/>
</dbReference>
<dbReference type="EMBL" id="JABANU010000016">
    <property type="protein sequence ID" value="MBI5975405.1"/>
    <property type="molecule type" value="Genomic_DNA"/>
</dbReference>
<name>A0ABS0T9I4_9STAP</name>
<dbReference type="Proteomes" id="UP000751852">
    <property type="component" value="Unassembled WGS sequence"/>
</dbReference>